<evidence type="ECO:0000313" key="2">
    <source>
        <dbReference type="EMBL" id="KIY45323.1"/>
    </source>
</evidence>
<accession>A0A0D7A3F4</accession>
<feature type="region of interest" description="Disordered" evidence="1">
    <location>
        <begin position="1"/>
        <end position="36"/>
    </location>
</feature>
<dbReference type="EMBL" id="KN882056">
    <property type="protein sequence ID" value="KIY45323.1"/>
    <property type="molecule type" value="Genomic_DNA"/>
</dbReference>
<proteinExistence type="predicted"/>
<protein>
    <submittedName>
        <fullName evidence="2">Uncharacterized protein</fullName>
    </submittedName>
</protein>
<gene>
    <name evidence="2" type="ORF">FISHEDRAFT_61231</name>
</gene>
<organism evidence="2 3">
    <name type="scientific">Fistulina hepatica ATCC 64428</name>
    <dbReference type="NCBI Taxonomy" id="1128425"/>
    <lineage>
        <taxon>Eukaryota</taxon>
        <taxon>Fungi</taxon>
        <taxon>Dikarya</taxon>
        <taxon>Basidiomycota</taxon>
        <taxon>Agaricomycotina</taxon>
        <taxon>Agaricomycetes</taxon>
        <taxon>Agaricomycetidae</taxon>
        <taxon>Agaricales</taxon>
        <taxon>Fistulinaceae</taxon>
        <taxon>Fistulina</taxon>
    </lineage>
</organism>
<dbReference type="AlphaFoldDB" id="A0A0D7A3F4"/>
<evidence type="ECO:0000313" key="3">
    <source>
        <dbReference type="Proteomes" id="UP000054144"/>
    </source>
</evidence>
<reference evidence="2 3" key="1">
    <citation type="journal article" date="2015" name="Fungal Genet. Biol.">
        <title>Evolution of novel wood decay mechanisms in Agaricales revealed by the genome sequences of Fistulina hepatica and Cylindrobasidium torrendii.</title>
        <authorList>
            <person name="Floudas D."/>
            <person name="Held B.W."/>
            <person name="Riley R."/>
            <person name="Nagy L.G."/>
            <person name="Koehler G."/>
            <person name="Ransdell A.S."/>
            <person name="Younus H."/>
            <person name="Chow J."/>
            <person name="Chiniquy J."/>
            <person name="Lipzen A."/>
            <person name="Tritt A."/>
            <person name="Sun H."/>
            <person name="Haridas S."/>
            <person name="LaButti K."/>
            <person name="Ohm R.A."/>
            <person name="Kues U."/>
            <person name="Blanchette R.A."/>
            <person name="Grigoriev I.V."/>
            <person name="Minto R.E."/>
            <person name="Hibbett D.S."/>
        </authorList>
    </citation>
    <scope>NUCLEOTIDE SEQUENCE [LARGE SCALE GENOMIC DNA]</scope>
    <source>
        <strain evidence="2 3">ATCC 64428</strain>
    </source>
</reference>
<dbReference type="Proteomes" id="UP000054144">
    <property type="component" value="Unassembled WGS sequence"/>
</dbReference>
<keyword evidence="3" id="KW-1185">Reference proteome</keyword>
<sequence>MGTDSCSVDEGNWVEKGCRRGGGSSSAQSRSMDVGWPAGEVSGVDGMLLRGEVGGEVINVDIAVQFNKYRGGEPGAGLQKNVRASVRRRKWGAQDLLNWHECNGGLVV</sequence>
<name>A0A0D7A3F4_9AGAR</name>
<evidence type="ECO:0000256" key="1">
    <source>
        <dbReference type="SAM" id="MobiDB-lite"/>
    </source>
</evidence>